<dbReference type="NCBIfam" id="TIGR00229">
    <property type="entry name" value="sensory_box"/>
    <property type="match status" value="1"/>
</dbReference>
<gene>
    <name evidence="11" type="ORF">GHT06_018024</name>
</gene>
<keyword evidence="5" id="KW-1133">Transmembrane helix</keyword>
<keyword evidence="7" id="KW-0472">Membrane</keyword>
<comment type="catalytic activity">
    <reaction evidence="9">
        <text>K(+)(in) = K(+)(out)</text>
        <dbReference type="Rhea" id="RHEA:29463"/>
        <dbReference type="ChEBI" id="CHEBI:29103"/>
    </reaction>
</comment>
<dbReference type="PANTHER" id="PTHR10217">
    <property type="entry name" value="VOLTAGE AND LIGAND GATED POTASSIUM CHANNEL"/>
    <property type="match status" value="1"/>
</dbReference>
<keyword evidence="4" id="KW-0851">Voltage-gated channel</keyword>
<dbReference type="InterPro" id="IPR035965">
    <property type="entry name" value="PAS-like_dom_sf"/>
</dbReference>
<dbReference type="EMBL" id="WJBH02000007">
    <property type="protein sequence ID" value="KAI9555509.1"/>
    <property type="molecule type" value="Genomic_DNA"/>
</dbReference>
<evidence type="ECO:0000256" key="9">
    <source>
        <dbReference type="ARBA" id="ARBA00034430"/>
    </source>
</evidence>
<feature type="domain" description="PAS" evidence="10">
    <location>
        <begin position="39"/>
        <end position="70"/>
    </location>
</feature>
<organism evidence="11 12">
    <name type="scientific">Daphnia sinensis</name>
    <dbReference type="NCBI Taxonomy" id="1820382"/>
    <lineage>
        <taxon>Eukaryota</taxon>
        <taxon>Metazoa</taxon>
        <taxon>Ecdysozoa</taxon>
        <taxon>Arthropoda</taxon>
        <taxon>Crustacea</taxon>
        <taxon>Branchiopoda</taxon>
        <taxon>Diplostraca</taxon>
        <taxon>Cladocera</taxon>
        <taxon>Anomopoda</taxon>
        <taxon>Daphniidae</taxon>
        <taxon>Daphnia</taxon>
        <taxon>Daphnia similis group</taxon>
    </lineage>
</organism>
<keyword evidence="6" id="KW-0406">Ion transport</keyword>
<dbReference type="CDD" id="cd00130">
    <property type="entry name" value="PAS"/>
    <property type="match status" value="1"/>
</dbReference>
<evidence type="ECO:0000256" key="7">
    <source>
        <dbReference type="ARBA" id="ARBA00023136"/>
    </source>
</evidence>
<sequence length="208" mass="23531">MPVRRGHVAPQNSYIETIIRKFDELNRSFVVANALADGGPIIYCNERFCQMVGFSRAEIMQKPAVTEFLHGPLTSPDSINQVREILSSSEEKQIDILYYKKDGTKFMCSQVIAPIKNEAGEVCMYILNFEDCDALPDAPNSAEHSTTVRFSKCNCIFSPINRVVFAFHLCFLSARFYIVSTCNLIATSYDKSNGHKLSFVPSHYHKRV</sequence>
<name>A0AAD5PSQ9_9CRUS</name>
<dbReference type="AlphaFoldDB" id="A0AAD5PSQ9"/>
<protein>
    <recommendedName>
        <fullName evidence="10">PAS domain-containing protein</fullName>
    </recommendedName>
</protein>
<evidence type="ECO:0000256" key="4">
    <source>
        <dbReference type="ARBA" id="ARBA00022882"/>
    </source>
</evidence>
<evidence type="ECO:0000256" key="1">
    <source>
        <dbReference type="ARBA" id="ARBA00004141"/>
    </source>
</evidence>
<evidence type="ECO:0000256" key="8">
    <source>
        <dbReference type="ARBA" id="ARBA00023303"/>
    </source>
</evidence>
<comment type="subcellular location">
    <subcellularLocation>
        <location evidence="1">Membrane</location>
        <topology evidence="1">Multi-pass membrane protein</topology>
    </subcellularLocation>
</comment>
<accession>A0AAD5PSQ9</accession>
<evidence type="ECO:0000313" key="11">
    <source>
        <dbReference type="EMBL" id="KAI9555509.1"/>
    </source>
</evidence>
<evidence type="ECO:0000256" key="6">
    <source>
        <dbReference type="ARBA" id="ARBA00023065"/>
    </source>
</evidence>
<keyword evidence="12" id="KW-1185">Reference proteome</keyword>
<evidence type="ECO:0000259" key="10">
    <source>
        <dbReference type="PROSITE" id="PS50112"/>
    </source>
</evidence>
<proteinExistence type="predicted"/>
<comment type="caution">
    <text evidence="11">The sequence shown here is derived from an EMBL/GenBank/DDBJ whole genome shotgun (WGS) entry which is preliminary data.</text>
</comment>
<dbReference type="Gene3D" id="3.30.450.20">
    <property type="entry name" value="PAS domain"/>
    <property type="match status" value="1"/>
</dbReference>
<dbReference type="SUPFAM" id="SSF55785">
    <property type="entry name" value="PYP-like sensor domain (PAS domain)"/>
    <property type="match status" value="1"/>
</dbReference>
<dbReference type="InterPro" id="IPR000014">
    <property type="entry name" value="PAS"/>
</dbReference>
<evidence type="ECO:0000313" key="12">
    <source>
        <dbReference type="Proteomes" id="UP000820818"/>
    </source>
</evidence>
<evidence type="ECO:0000256" key="3">
    <source>
        <dbReference type="ARBA" id="ARBA00022692"/>
    </source>
</evidence>
<dbReference type="GO" id="GO:0034702">
    <property type="term" value="C:monoatomic ion channel complex"/>
    <property type="evidence" value="ECO:0007669"/>
    <property type="project" value="UniProtKB-KW"/>
</dbReference>
<dbReference type="GO" id="GO:0042391">
    <property type="term" value="P:regulation of membrane potential"/>
    <property type="evidence" value="ECO:0007669"/>
    <property type="project" value="TreeGrafter"/>
</dbReference>
<dbReference type="GO" id="GO:0005242">
    <property type="term" value="F:inward rectifier potassium channel activity"/>
    <property type="evidence" value="ECO:0007669"/>
    <property type="project" value="TreeGrafter"/>
</dbReference>
<keyword evidence="3" id="KW-0812">Transmembrane</keyword>
<dbReference type="Pfam" id="PF13426">
    <property type="entry name" value="PAS_9"/>
    <property type="match status" value="1"/>
</dbReference>
<reference evidence="11 12" key="1">
    <citation type="submission" date="2022-05" db="EMBL/GenBank/DDBJ databases">
        <title>A multi-omics perspective on studying reproductive biology in Daphnia sinensis.</title>
        <authorList>
            <person name="Jia J."/>
        </authorList>
    </citation>
    <scope>NUCLEOTIDE SEQUENCE [LARGE SCALE GENOMIC DNA]</scope>
    <source>
        <strain evidence="11 12">WSL</strain>
    </source>
</reference>
<dbReference type="InterPro" id="IPR050818">
    <property type="entry name" value="KCNH_animal-type"/>
</dbReference>
<keyword evidence="8" id="KW-0407">Ion channel</keyword>
<dbReference type="PROSITE" id="PS50112">
    <property type="entry name" value="PAS"/>
    <property type="match status" value="1"/>
</dbReference>
<dbReference type="FunFam" id="3.30.450.20:FF:000001">
    <property type="entry name" value="Potassium voltage-gated channel subfamily H member 7"/>
    <property type="match status" value="1"/>
</dbReference>
<dbReference type="GO" id="GO:0005886">
    <property type="term" value="C:plasma membrane"/>
    <property type="evidence" value="ECO:0007669"/>
    <property type="project" value="TreeGrafter"/>
</dbReference>
<keyword evidence="2" id="KW-0813">Transport</keyword>
<dbReference type="PANTHER" id="PTHR10217:SF548">
    <property type="entry name" value="GH12235P"/>
    <property type="match status" value="1"/>
</dbReference>
<dbReference type="Proteomes" id="UP000820818">
    <property type="component" value="Linkage Group LG7"/>
</dbReference>
<evidence type="ECO:0000256" key="2">
    <source>
        <dbReference type="ARBA" id="ARBA00022448"/>
    </source>
</evidence>
<evidence type="ECO:0000256" key="5">
    <source>
        <dbReference type="ARBA" id="ARBA00022989"/>
    </source>
</evidence>